<reference evidence="1 2" key="1">
    <citation type="journal article" date="2012" name="Nature">
        <title>Repeated polyploidization of Gossypium genomes and the evolution of spinnable cotton fibres.</title>
        <authorList>
            <person name="Paterson A.H."/>
            <person name="Wendel J.F."/>
            <person name="Gundlach H."/>
            <person name="Guo H."/>
            <person name="Jenkins J."/>
            <person name="Jin D."/>
            <person name="Llewellyn D."/>
            <person name="Showmaker K.C."/>
            <person name="Shu S."/>
            <person name="Udall J."/>
            <person name="Yoo M.J."/>
            <person name="Byers R."/>
            <person name="Chen W."/>
            <person name="Doron-Faigenboim A."/>
            <person name="Duke M.V."/>
            <person name="Gong L."/>
            <person name="Grimwood J."/>
            <person name="Grover C."/>
            <person name="Grupp K."/>
            <person name="Hu G."/>
            <person name="Lee T.H."/>
            <person name="Li J."/>
            <person name="Lin L."/>
            <person name="Liu T."/>
            <person name="Marler B.S."/>
            <person name="Page J.T."/>
            <person name="Roberts A.W."/>
            <person name="Romanel E."/>
            <person name="Sanders W.S."/>
            <person name="Szadkowski E."/>
            <person name="Tan X."/>
            <person name="Tang H."/>
            <person name="Xu C."/>
            <person name="Wang J."/>
            <person name="Wang Z."/>
            <person name="Zhang D."/>
            <person name="Zhang L."/>
            <person name="Ashrafi H."/>
            <person name="Bedon F."/>
            <person name="Bowers J.E."/>
            <person name="Brubaker C.L."/>
            <person name="Chee P.W."/>
            <person name="Das S."/>
            <person name="Gingle A.R."/>
            <person name="Haigler C.H."/>
            <person name="Harker D."/>
            <person name="Hoffmann L.V."/>
            <person name="Hovav R."/>
            <person name="Jones D.C."/>
            <person name="Lemke C."/>
            <person name="Mansoor S."/>
            <person name="ur Rahman M."/>
            <person name="Rainville L.N."/>
            <person name="Rambani A."/>
            <person name="Reddy U.K."/>
            <person name="Rong J.K."/>
            <person name="Saranga Y."/>
            <person name="Scheffler B.E."/>
            <person name="Scheffler J.A."/>
            <person name="Stelly D.M."/>
            <person name="Triplett B.A."/>
            <person name="Van Deynze A."/>
            <person name="Vaslin M.F."/>
            <person name="Waghmare V.N."/>
            <person name="Walford S.A."/>
            <person name="Wright R.J."/>
            <person name="Zaki E.A."/>
            <person name="Zhang T."/>
            <person name="Dennis E.S."/>
            <person name="Mayer K.F."/>
            <person name="Peterson D.G."/>
            <person name="Rokhsar D.S."/>
            <person name="Wang X."/>
            <person name="Schmutz J."/>
        </authorList>
    </citation>
    <scope>NUCLEOTIDE SEQUENCE [LARGE SCALE GENOMIC DNA]</scope>
</reference>
<dbReference type="eggNOG" id="ENOG502S7AF">
    <property type="taxonomic scope" value="Eukaryota"/>
</dbReference>
<organism evidence="1 2">
    <name type="scientific">Gossypium raimondii</name>
    <name type="common">Peruvian cotton</name>
    <name type="synonym">Gossypium klotzschianum subsp. raimondii</name>
    <dbReference type="NCBI Taxonomy" id="29730"/>
    <lineage>
        <taxon>Eukaryota</taxon>
        <taxon>Viridiplantae</taxon>
        <taxon>Streptophyta</taxon>
        <taxon>Embryophyta</taxon>
        <taxon>Tracheophyta</taxon>
        <taxon>Spermatophyta</taxon>
        <taxon>Magnoliopsida</taxon>
        <taxon>eudicotyledons</taxon>
        <taxon>Gunneridae</taxon>
        <taxon>Pentapetalae</taxon>
        <taxon>rosids</taxon>
        <taxon>malvids</taxon>
        <taxon>Malvales</taxon>
        <taxon>Malvaceae</taxon>
        <taxon>Malvoideae</taxon>
        <taxon>Gossypium</taxon>
    </lineage>
</organism>
<protein>
    <submittedName>
        <fullName evidence="1">Uncharacterized protein</fullName>
    </submittedName>
</protein>
<gene>
    <name evidence="1" type="ORF">B456_004G260700</name>
</gene>
<dbReference type="AlphaFoldDB" id="A0A0D2N3X7"/>
<dbReference type="EMBL" id="CM001743">
    <property type="protein sequence ID" value="KJB26797.1"/>
    <property type="molecule type" value="Genomic_DNA"/>
</dbReference>
<name>A0A0D2N3X7_GOSRA</name>
<sequence>SHFGVSNIRFSFTMDFELISMMNFCSLCRMF</sequence>
<keyword evidence="2" id="KW-1185">Reference proteome</keyword>
<feature type="non-terminal residue" evidence="1">
    <location>
        <position position="1"/>
    </location>
</feature>
<dbReference type="Proteomes" id="UP000032304">
    <property type="component" value="Chromosome 4"/>
</dbReference>
<evidence type="ECO:0000313" key="1">
    <source>
        <dbReference type="EMBL" id="KJB26797.1"/>
    </source>
</evidence>
<evidence type="ECO:0000313" key="2">
    <source>
        <dbReference type="Proteomes" id="UP000032304"/>
    </source>
</evidence>
<proteinExistence type="predicted"/>
<dbReference type="Gramene" id="KJB26797">
    <property type="protein sequence ID" value="KJB26797"/>
    <property type="gene ID" value="B456_004G260700"/>
</dbReference>
<accession>A0A0D2N3X7</accession>